<dbReference type="RefSeq" id="WP_008167541.1">
    <property type="nucleotide sequence ID" value="NZ_AGUF01000079.1"/>
</dbReference>
<accession>H0FDX2</accession>
<dbReference type="InterPro" id="IPR000847">
    <property type="entry name" value="LysR_HTH_N"/>
</dbReference>
<feature type="domain" description="PBP" evidence="2">
    <location>
        <begin position="164"/>
        <end position="342"/>
    </location>
</feature>
<name>H0FDX2_9BURK</name>
<organism evidence="3 4">
    <name type="scientific">Achromobacter arsenitoxydans SY8</name>
    <dbReference type="NCBI Taxonomy" id="477184"/>
    <lineage>
        <taxon>Bacteria</taxon>
        <taxon>Pseudomonadati</taxon>
        <taxon>Pseudomonadota</taxon>
        <taxon>Betaproteobacteria</taxon>
        <taxon>Burkholderiales</taxon>
        <taxon>Alcaligenaceae</taxon>
        <taxon>Achromobacter</taxon>
    </lineage>
</organism>
<evidence type="ECO:0000313" key="4">
    <source>
        <dbReference type="Proteomes" id="UP000003113"/>
    </source>
</evidence>
<dbReference type="SUPFAM" id="SSF53850">
    <property type="entry name" value="Periplasmic binding protein-like II"/>
    <property type="match status" value="1"/>
</dbReference>
<dbReference type="OrthoDB" id="9805928at2"/>
<evidence type="ECO:0000313" key="3">
    <source>
        <dbReference type="EMBL" id="EHK63494.1"/>
    </source>
</evidence>
<dbReference type="PANTHER" id="PTHR38431:SF1">
    <property type="entry name" value="BLL2305 PROTEIN"/>
    <property type="match status" value="1"/>
</dbReference>
<dbReference type="PANTHER" id="PTHR38431">
    <property type="entry name" value="BLL2305 PROTEIN"/>
    <property type="match status" value="1"/>
</dbReference>
<dbReference type="Proteomes" id="UP000003113">
    <property type="component" value="Unassembled WGS sequence"/>
</dbReference>
<dbReference type="InterPro" id="IPR036388">
    <property type="entry name" value="WH-like_DNA-bd_sf"/>
</dbReference>
<dbReference type="AlphaFoldDB" id="H0FDX2"/>
<dbReference type="InterPro" id="IPR024370">
    <property type="entry name" value="PBP_domain"/>
</dbReference>
<dbReference type="EMBL" id="AGUF01000079">
    <property type="protein sequence ID" value="EHK63494.1"/>
    <property type="molecule type" value="Genomic_DNA"/>
</dbReference>
<evidence type="ECO:0000259" key="1">
    <source>
        <dbReference type="Pfam" id="PF00126"/>
    </source>
</evidence>
<dbReference type="eggNOG" id="COG1910">
    <property type="taxonomic scope" value="Bacteria"/>
</dbReference>
<dbReference type="InterPro" id="IPR036390">
    <property type="entry name" value="WH_DNA-bd_sf"/>
</dbReference>
<sequence>MTYKFRIGLRPQWTLSGDDDAAAVAAAGTAGAAATAPVPLQDMLALLAAIDATGNIAGACRACGLSYRHAWGVLRRFESLFGTQLLITNRRQGTQLSPFAQRLLWANRRIEARLMPTLDSMASELQEELERLLPESGPHLRLHASHGFAVESLMQHMGGRTPGLELRYRTAIEALASLERHECDLAGFQVPLGDFEAPIMDRYAQWLHADEYMLIHLAVRNTGLFVTAGNPKQIRGMADLARTDVRFVNRQIGSSTRYLVGLMLQRAGVSIGEVQGYETNEFTHMAIAAHIASGMADTGVGVETAACRFGLDFIPLVRERYFFAIRKSSLDTPAMRDLLSIMRSPDYVGYVGQLVGYDARDTGRLQSLQEAFP</sequence>
<dbReference type="GO" id="GO:0003700">
    <property type="term" value="F:DNA-binding transcription factor activity"/>
    <property type="evidence" value="ECO:0007669"/>
    <property type="project" value="InterPro"/>
</dbReference>
<reference evidence="3 4" key="1">
    <citation type="journal article" date="2012" name="J. Bacteriol.">
        <title>Genome sequence of the highly efficient arsenite-oxidizing bacterium Achromobacter arsenitoxydans SY8.</title>
        <authorList>
            <person name="Li X."/>
            <person name="Hu Y."/>
            <person name="Gong J."/>
            <person name="Lin Y."/>
            <person name="Johnstone L."/>
            <person name="Rensing C."/>
            <person name="Wang G."/>
        </authorList>
    </citation>
    <scope>NUCLEOTIDE SEQUENCE [LARGE SCALE GENOMIC DNA]</scope>
    <source>
        <strain evidence="3 4">SY8</strain>
    </source>
</reference>
<dbReference type="SUPFAM" id="SSF46785">
    <property type="entry name" value="Winged helix' DNA-binding domain"/>
    <property type="match status" value="1"/>
</dbReference>
<dbReference type="Gene3D" id="1.10.10.10">
    <property type="entry name" value="Winged helix-like DNA-binding domain superfamily/Winged helix DNA-binding domain"/>
    <property type="match status" value="1"/>
</dbReference>
<dbReference type="PATRIC" id="fig|477184.5.peg.4904"/>
<dbReference type="STRING" id="477184.KYC_24912"/>
<dbReference type="Pfam" id="PF00126">
    <property type="entry name" value="HTH_1"/>
    <property type="match status" value="1"/>
</dbReference>
<gene>
    <name evidence="3" type="ORF">KYC_24912</name>
</gene>
<proteinExistence type="predicted"/>
<comment type="caution">
    <text evidence="3">The sequence shown here is derived from an EMBL/GenBank/DDBJ whole genome shotgun (WGS) entry which is preliminary data.</text>
</comment>
<keyword evidence="4" id="KW-1185">Reference proteome</keyword>
<dbReference type="eggNOG" id="COG2005">
    <property type="taxonomic scope" value="Bacteria"/>
</dbReference>
<evidence type="ECO:0000259" key="2">
    <source>
        <dbReference type="Pfam" id="PF12727"/>
    </source>
</evidence>
<dbReference type="Pfam" id="PF12727">
    <property type="entry name" value="PBP_like"/>
    <property type="match status" value="1"/>
</dbReference>
<feature type="domain" description="HTH lysR-type" evidence="1">
    <location>
        <begin position="43"/>
        <end position="100"/>
    </location>
</feature>
<protein>
    <submittedName>
        <fullName evidence="3">LysR family transcriptional regulator</fullName>
    </submittedName>
</protein>